<evidence type="ECO:0000256" key="7">
    <source>
        <dbReference type="ARBA" id="ARBA00025049"/>
    </source>
</evidence>
<keyword evidence="10" id="KW-1185">Reference proteome</keyword>
<dbReference type="AlphaFoldDB" id="D3SLI3"/>
<dbReference type="PANTHER" id="PTHR30272:SF1">
    <property type="entry name" value="3-HYDROXYACYL-[ACYL-CARRIER-PROTEIN] DEHYDRATASE"/>
    <property type="match status" value="1"/>
</dbReference>
<comment type="catalytic activity">
    <reaction evidence="8">
        <text>a (3R)-hydroxyacyl-[ACP] = a (2E)-enoyl-[ACP] + H2O</text>
        <dbReference type="Rhea" id="RHEA:13097"/>
        <dbReference type="Rhea" id="RHEA-COMP:9925"/>
        <dbReference type="Rhea" id="RHEA-COMP:9945"/>
        <dbReference type="ChEBI" id="CHEBI:15377"/>
        <dbReference type="ChEBI" id="CHEBI:78784"/>
        <dbReference type="ChEBI" id="CHEBI:78827"/>
        <dbReference type="EC" id="4.2.1.59"/>
    </reaction>
</comment>
<dbReference type="PANTHER" id="PTHR30272">
    <property type="entry name" value="3-HYDROXYACYL-[ACYL-CARRIER-PROTEIN] DEHYDRATASE"/>
    <property type="match status" value="1"/>
</dbReference>
<dbReference type="NCBIfam" id="TIGR01750">
    <property type="entry name" value="fabZ"/>
    <property type="match status" value="1"/>
</dbReference>
<sequence length="153" mass="16991">MELDARQIMEILPHRYPLLLVDKILHMELGKRIVGVKNVSVNEPYFQGHFPGFPLMPGVYILEAMAQVGGILMIKSLDLQVGKYAVVFAGIDEARFKKPVFPGDQLLLELEVISLKKTLSKMKGVAKVNGQVVAEAVLYAAARELSEITRKDS</sequence>
<evidence type="ECO:0000256" key="5">
    <source>
        <dbReference type="ARBA" id="ARBA00023098"/>
    </source>
</evidence>
<organism evidence="9 10">
    <name type="scientific">Thermocrinis albus (strain DSM 14484 / JCM 11386 / HI 11/12)</name>
    <dbReference type="NCBI Taxonomy" id="638303"/>
    <lineage>
        <taxon>Bacteria</taxon>
        <taxon>Pseudomonadati</taxon>
        <taxon>Aquificota</taxon>
        <taxon>Aquificia</taxon>
        <taxon>Aquificales</taxon>
        <taxon>Aquificaceae</taxon>
        <taxon>Thermocrinis</taxon>
    </lineage>
</organism>
<keyword evidence="5 8" id="KW-0443">Lipid metabolism</keyword>
<dbReference type="InterPro" id="IPR013114">
    <property type="entry name" value="FabA_FabZ"/>
</dbReference>
<dbReference type="InterPro" id="IPR010084">
    <property type="entry name" value="FabZ"/>
</dbReference>
<comment type="similarity">
    <text evidence="8">Belongs to the thioester dehydratase family. FabZ subfamily.</text>
</comment>
<dbReference type="GO" id="GO:0005737">
    <property type="term" value="C:cytoplasm"/>
    <property type="evidence" value="ECO:0007669"/>
    <property type="project" value="UniProtKB-SubCell"/>
</dbReference>
<evidence type="ECO:0000256" key="1">
    <source>
        <dbReference type="ARBA" id="ARBA00004496"/>
    </source>
</evidence>
<dbReference type="STRING" id="638303.Thal_0981"/>
<dbReference type="FunFam" id="3.10.129.10:FF:000001">
    <property type="entry name" value="3-hydroxyacyl-[acyl-carrier-protein] dehydratase FabZ"/>
    <property type="match status" value="1"/>
</dbReference>
<feature type="active site" evidence="8">
    <location>
        <position position="49"/>
    </location>
</feature>
<dbReference type="EC" id="4.2.1.59" evidence="8"/>
<evidence type="ECO:0000256" key="4">
    <source>
        <dbReference type="ARBA" id="ARBA00022556"/>
    </source>
</evidence>
<dbReference type="EMBL" id="CP001931">
    <property type="protein sequence ID" value="ADC89613.1"/>
    <property type="molecule type" value="Genomic_DNA"/>
</dbReference>
<proteinExistence type="inferred from homology"/>
<evidence type="ECO:0000313" key="9">
    <source>
        <dbReference type="EMBL" id="ADC89613.1"/>
    </source>
</evidence>
<keyword evidence="2 8" id="KW-0963">Cytoplasm</keyword>
<evidence type="ECO:0000256" key="3">
    <source>
        <dbReference type="ARBA" id="ARBA00022516"/>
    </source>
</evidence>
<gene>
    <name evidence="8" type="primary">fabZ</name>
    <name evidence="9" type="ordered locus">Thal_0981</name>
</gene>
<keyword evidence="6 8" id="KW-0456">Lyase</keyword>
<evidence type="ECO:0000256" key="8">
    <source>
        <dbReference type="HAMAP-Rule" id="MF_00406"/>
    </source>
</evidence>
<dbReference type="Proteomes" id="UP000002043">
    <property type="component" value="Chromosome"/>
</dbReference>
<evidence type="ECO:0000256" key="6">
    <source>
        <dbReference type="ARBA" id="ARBA00023239"/>
    </source>
</evidence>
<protein>
    <recommendedName>
        <fullName evidence="8">3-hydroxyacyl-[acyl-carrier-protein] dehydratase FabZ</fullName>
        <ecNumber evidence="8">4.2.1.59</ecNumber>
    </recommendedName>
    <alternativeName>
        <fullName evidence="8">(3R)-hydroxymyristoyl-[acyl-carrier-protein] dehydratase</fullName>
        <shortName evidence="8">(3R)-hydroxymyristoyl-ACP dehydrase</shortName>
    </alternativeName>
    <alternativeName>
        <fullName evidence="8">Beta-hydroxyacyl-ACP dehydratase</fullName>
    </alternativeName>
</protein>
<dbReference type="CDD" id="cd01288">
    <property type="entry name" value="FabZ"/>
    <property type="match status" value="1"/>
</dbReference>
<dbReference type="GO" id="GO:0006633">
    <property type="term" value="P:fatty acid biosynthetic process"/>
    <property type="evidence" value="ECO:0007669"/>
    <property type="project" value="UniProtKB-UniRule"/>
</dbReference>
<dbReference type="Pfam" id="PF07977">
    <property type="entry name" value="FabA"/>
    <property type="match status" value="1"/>
</dbReference>
<keyword evidence="4 8" id="KW-0441">Lipid A biosynthesis</keyword>
<reference evidence="10" key="1">
    <citation type="journal article" date="2010" name="Stand. Genomic Sci.">
        <title>Complete genome sequence of Thermocrinis albus type strain (HI 11/12T).</title>
        <authorList>
            <person name="Wirth R."/>
            <person name="Sikorski J."/>
            <person name="Brambilla E."/>
            <person name="Misra M."/>
            <person name="Lapidus A."/>
            <person name="Copeland A."/>
            <person name="Nolan M."/>
            <person name="Lucas S."/>
            <person name="Chen F."/>
            <person name="Tice H."/>
            <person name="Cheng J.F."/>
            <person name="Han C."/>
            <person name="Detter J.C."/>
            <person name="Tapia R."/>
            <person name="Bruce D."/>
            <person name="Goodwin L."/>
            <person name="Pitluck S."/>
            <person name="Pati A."/>
            <person name="Anderson I."/>
            <person name="Ivanova N."/>
            <person name="Mavromatis K."/>
            <person name="Mikhailova N."/>
            <person name="Chen A."/>
            <person name="Palaniappan K."/>
            <person name="Bilek Y."/>
            <person name="Hader T."/>
            <person name="Land M."/>
            <person name="Hauser L."/>
            <person name="Chang Y.J."/>
            <person name="Jeffries C.D."/>
            <person name="Tindall B.J."/>
            <person name="Rohde M."/>
            <person name="Goker M."/>
            <person name="Bristow J."/>
            <person name="Eisen J.A."/>
            <person name="Markowitz V."/>
            <person name="Hugenholtz P."/>
            <person name="Kyrpides N.C."/>
            <person name="Klenk H.P."/>
        </authorList>
    </citation>
    <scope>NUCLEOTIDE SEQUENCE [LARGE SCALE GENOMIC DNA]</scope>
    <source>
        <strain evidence="10">DSM 14484 / JCM 11386 / HI 11/12</strain>
    </source>
</reference>
<dbReference type="HOGENOM" id="CLU_078912_1_0_0"/>
<dbReference type="GO" id="GO:0009245">
    <property type="term" value="P:lipid A biosynthetic process"/>
    <property type="evidence" value="ECO:0007669"/>
    <property type="project" value="UniProtKB-UniRule"/>
</dbReference>
<dbReference type="Gene3D" id="3.10.129.10">
    <property type="entry name" value="Hotdog Thioesterase"/>
    <property type="match status" value="1"/>
</dbReference>
<dbReference type="HAMAP" id="MF_00406">
    <property type="entry name" value="FabZ"/>
    <property type="match status" value="1"/>
</dbReference>
<dbReference type="GO" id="GO:0016020">
    <property type="term" value="C:membrane"/>
    <property type="evidence" value="ECO:0007669"/>
    <property type="project" value="GOC"/>
</dbReference>
<dbReference type="KEGG" id="tal:Thal_0981"/>
<accession>D3SLI3</accession>
<comment type="function">
    <text evidence="7 8">Involved in unsaturated fatty acids biosynthesis. Catalyzes the dehydration of short chain beta-hydroxyacyl-ACPs and long chain saturated and unsaturated beta-hydroxyacyl-ACPs.</text>
</comment>
<comment type="subcellular location">
    <subcellularLocation>
        <location evidence="1 8">Cytoplasm</location>
    </subcellularLocation>
</comment>
<dbReference type="GO" id="GO:0019171">
    <property type="term" value="F:(3R)-hydroxyacyl-[acyl-carrier-protein] dehydratase activity"/>
    <property type="evidence" value="ECO:0007669"/>
    <property type="project" value="UniProtKB-EC"/>
</dbReference>
<keyword evidence="3 8" id="KW-0444">Lipid biosynthesis</keyword>
<dbReference type="NCBIfam" id="NF000582">
    <property type="entry name" value="PRK00006.1"/>
    <property type="match status" value="1"/>
</dbReference>
<dbReference type="InterPro" id="IPR029069">
    <property type="entry name" value="HotDog_dom_sf"/>
</dbReference>
<dbReference type="SUPFAM" id="SSF54637">
    <property type="entry name" value="Thioesterase/thiol ester dehydrase-isomerase"/>
    <property type="match status" value="1"/>
</dbReference>
<evidence type="ECO:0000313" key="10">
    <source>
        <dbReference type="Proteomes" id="UP000002043"/>
    </source>
</evidence>
<dbReference type="eggNOG" id="COG0764">
    <property type="taxonomic scope" value="Bacteria"/>
</dbReference>
<name>D3SLI3_THEAH</name>
<evidence type="ECO:0000256" key="2">
    <source>
        <dbReference type="ARBA" id="ARBA00022490"/>
    </source>
</evidence>